<evidence type="ECO:0000256" key="1">
    <source>
        <dbReference type="ARBA" id="ARBA00022679"/>
    </source>
</evidence>
<keyword evidence="1 2" id="KW-0808">Transferase</keyword>
<sequence length="392" mass="42037">MTPDEGLLPLEGVTVVALEQAVAAPLATRHLADLGARVIKVERVGDGDFARQYDAAVRGAVASHFVWLNRGKESVALDLKTESGRTAIQTLIAGADVFVQNLAPGAAARLGLGADDLRAEHPGLVVVDMSGYGDAGPYRDRKAYDMLVQAEAGLISVTGTPDEMSKTGIPSSDIAAGMYALTSVLSALFRRATTGVGARVSVAMFDATVEWMGHPMYMRLYGGRQIARAGLGHAAIVPYDKYPTQDGDILIGVQNDRGWDALTRVALDRPDLADDPRYRTNIDRVARRAEVDAVIGAETKRFTTDELDRRLADAGVPAAEIRDLEGVVDHPQLSERDRWREVDTEVGPVRALLPPLTFDDVELAMGPVPALGQHTEAVLREFGIDVPPTPSA</sequence>
<name>A0A243QDI3_9ACTN</name>
<protein>
    <submittedName>
        <fullName evidence="2">Formyl-CoA transferase</fullName>
    </submittedName>
</protein>
<dbReference type="OrthoDB" id="9797653at2"/>
<dbReference type="SUPFAM" id="SSF89796">
    <property type="entry name" value="CoA-transferase family III (CaiB/BaiF)"/>
    <property type="match status" value="1"/>
</dbReference>
<dbReference type="Pfam" id="PF02515">
    <property type="entry name" value="CoA_transf_3"/>
    <property type="match status" value="1"/>
</dbReference>
<accession>A0A243QDI3</accession>
<dbReference type="EMBL" id="NGFO01000010">
    <property type="protein sequence ID" value="OUC78886.1"/>
    <property type="molecule type" value="Genomic_DNA"/>
</dbReference>
<organism evidence="2 3">
    <name type="scientific">Gordonia lacunae</name>
    <dbReference type="NCBI Taxonomy" id="417102"/>
    <lineage>
        <taxon>Bacteria</taxon>
        <taxon>Bacillati</taxon>
        <taxon>Actinomycetota</taxon>
        <taxon>Actinomycetes</taxon>
        <taxon>Mycobacteriales</taxon>
        <taxon>Gordoniaceae</taxon>
        <taxon>Gordonia</taxon>
    </lineage>
</organism>
<proteinExistence type="predicted"/>
<dbReference type="STRING" id="417102.CA982_10880"/>
<comment type="caution">
    <text evidence="2">The sequence shown here is derived from an EMBL/GenBank/DDBJ whole genome shotgun (WGS) entry which is preliminary data.</text>
</comment>
<dbReference type="RefSeq" id="WP_086535350.1">
    <property type="nucleotide sequence ID" value="NZ_JBLKRZ010000022.1"/>
</dbReference>
<gene>
    <name evidence="2" type="ORF">CA982_10880</name>
</gene>
<dbReference type="Gene3D" id="3.40.50.10540">
    <property type="entry name" value="Crotonobetainyl-coa:carnitine coa-transferase, domain 1"/>
    <property type="match status" value="1"/>
</dbReference>
<dbReference type="InterPro" id="IPR044855">
    <property type="entry name" value="CoA-Trfase_III_dom3_sf"/>
</dbReference>
<dbReference type="AlphaFoldDB" id="A0A243QDI3"/>
<reference evidence="2 3" key="1">
    <citation type="submission" date="2017-05" db="EMBL/GenBank/DDBJ databases">
        <title>Biotechnological potential of actinobacteria isolated from South African environments.</title>
        <authorList>
            <person name="Le Roes-Hill M."/>
            <person name="Prins A."/>
            <person name="Durrell K.A."/>
        </authorList>
    </citation>
    <scope>NUCLEOTIDE SEQUENCE [LARGE SCALE GENOMIC DNA]</scope>
    <source>
        <strain evidence="2">BS2</strain>
    </source>
</reference>
<dbReference type="Proteomes" id="UP000194632">
    <property type="component" value="Unassembled WGS sequence"/>
</dbReference>
<evidence type="ECO:0000313" key="2">
    <source>
        <dbReference type="EMBL" id="OUC78886.1"/>
    </source>
</evidence>
<dbReference type="PANTHER" id="PTHR48207:SF3">
    <property type="entry name" value="SUCCINATE--HYDROXYMETHYLGLUTARATE COA-TRANSFERASE"/>
    <property type="match status" value="1"/>
</dbReference>
<dbReference type="Gene3D" id="3.30.1540.10">
    <property type="entry name" value="formyl-coa transferase, domain 3"/>
    <property type="match status" value="1"/>
</dbReference>
<keyword evidence="3" id="KW-1185">Reference proteome</keyword>
<dbReference type="InterPro" id="IPR023606">
    <property type="entry name" value="CoA-Trfase_III_dom_1_sf"/>
</dbReference>
<dbReference type="GO" id="GO:0008410">
    <property type="term" value="F:CoA-transferase activity"/>
    <property type="evidence" value="ECO:0007669"/>
    <property type="project" value="TreeGrafter"/>
</dbReference>
<dbReference type="PANTHER" id="PTHR48207">
    <property type="entry name" value="SUCCINATE--HYDROXYMETHYLGLUTARATE COA-TRANSFERASE"/>
    <property type="match status" value="1"/>
</dbReference>
<dbReference type="InterPro" id="IPR050483">
    <property type="entry name" value="CoA-transferase_III_domain"/>
</dbReference>
<dbReference type="InterPro" id="IPR003673">
    <property type="entry name" value="CoA-Trfase_fam_III"/>
</dbReference>
<evidence type="ECO:0000313" key="3">
    <source>
        <dbReference type="Proteomes" id="UP000194632"/>
    </source>
</evidence>